<reference evidence="1 2" key="3">
    <citation type="journal article" date="2022" name="Microbiol. Spectr.">
        <title>Folding features and dynamics of 3D genome architecture in plant fungal pathogens.</title>
        <authorList>
            <person name="Xia C."/>
        </authorList>
    </citation>
    <scope>NUCLEOTIDE SEQUENCE [LARGE SCALE GENOMIC DNA]</scope>
    <source>
        <strain evidence="1 2">93-210</strain>
    </source>
</reference>
<accession>A0ACC0DN77</accession>
<name>A0ACC0DN77_9BASI</name>
<reference evidence="2" key="2">
    <citation type="journal article" date="2018" name="Mol. Plant Microbe Interact.">
        <title>Genome sequence resources for the wheat stripe rust pathogen (Puccinia striiformis f. sp. tritici) and the barley stripe rust pathogen (Puccinia striiformis f. sp. hordei).</title>
        <authorList>
            <person name="Xia C."/>
            <person name="Wang M."/>
            <person name="Yin C."/>
            <person name="Cornejo O.E."/>
            <person name="Hulbert S.H."/>
            <person name="Chen X."/>
        </authorList>
    </citation>
    <scope>NUCLEOTIDE SEQUENCE [LARGE SCALE GENOMIC DNA]</scope>
    <source>
        <strain evidence="2">93-210</strain>
    </source>
</reference>
<gene>
    <name evidence="1" type="ORF">MJO28_016433</name>
</gene>
<reference evidence="2" key="1">
    <citation type="journal article" date="2018" name="BMC Genomics">
        <title>Genomic insights into host adaptation between the wheat stripe rust pathogen (Puccinia striiformis f. sp. tritici) and the barley stripe rust pathogen (Puccinia striiformis f. sp. hordei).</title>
        <authorList>
            <person name="Xia C."/>
            <person name="Wang M."/>
            <person name="Yin C."/>
            <person name="Cornejo O.E."/>
            <person name="Hulbert S.H."/>
            <person name="Chen X."/>
        </authorList>
    </citation>
    <scope>NUCLEOTIDE SEQUENCE [LARGE SCALE GENOMIC DNA]</scope>
    <source>
        <strain evidence="2">93-210</strain>
    </source>
</reference>
<protein>
    <submittedName>
        <fullName evidence="1">Uncharacterized protein</fullName>
    </submittedName>
</protein>
<dbReference type="Proteomes" id="UP001060170">
    <property type="component" value="Chromosome 18"/>
</dbReference>
<dbReference type="EMBL" id="CM045882">
    <property type="protein sequence ID" value="KAI7935562.1"/>
    <property type="molecule type" value="Genomic_DNA"/>
</dbReference>
<comment type="caution">
    <text evidence="1">The sequence shown here is derived from an EMBL/GenBank/DDBJ whole genome shotgun (WGS) entry which is preliminary data.</text>
</comment>
<evidence type="ECO:0000313" key="2">
    <source>
        <dbReference type="Proteomes" id="UP001060170"/>
    </source>
</evidence>
<proteinExistence type="predicted"/>
<organism evidence="1 2">
    <name type="scientific">Puccinia striiformis f. sp. tritici</name>
    <dbReference type="NCBI Taxonomy" id="168172"/>
    <lineage>
        <taxon>Eukaryota</taxon>
        <taxon>Fungi</taxon>
        <taxon>Dikarya</taxon>
        <taxon>Basidiomycota</taxon>
        <taxon>Pucciniomycotina</taxon>
        <taxon>Pucciniomycetes</taxon>
        <taxon>Pucciniales</taxon>
        <taxon>Pucciniaceae</taxon>
        <taxon>Puccinia</taxon>
    </lineage>
</organism>
<sequence length="113" mass="12109">MHESDALASRHQSSQSGIRAGAHMQLSGAFLCCDWYVSVQTLLMVRDTLVQDELRRAMRAPTCSPNDVNFTLVGAYFYDLLGPGPRPKDGDVESLDGGVGSHSLASGPGITNQ</sequence>
<evidence type="ECO:0000313" key="1">
    <source>
        <dbReference type="EMBL" id="KAI7935562.1"/>
    </source>
</evidence>
<keyword evidence="2" id="KW-1185">Reference proteome</keyword>